<dbReference type="EMBL" id="JH993085">
    <property type="protein sequence ID" value="EKX35733.1"/>
    <property type="molecule type" value="Genomic_DNA"/>
</dbReference>
<name>L1IHL3_GUITC</name>
<dbReference type="KEGG" id="gtt:GUITHDRAFT_146292"/>
<gene>
    <name evidence="2" type="ORF">GUITHDRAFT_146292</name>
</gene>
<dbReference type="GeneID" id="17292491"/>
<evidence type="ECO:0000313" key="4">
    <source>
        <dbReference type="Proteomes" id="UP000011087"/>
    </source>
</evidence>
<reference evidence="4" key="2">
    <citation type="submission" date="2012-11" db="EMBL/GenBank/DDBJ databases">
        <authorList>
            <person name="Kuo A."/>
            <person name="Curtis B.A."/>
            <person name="Tanifuji G."/>
            <person name="Burki F."/>
            <person name="Gruber A."/>
            <person name="Irimia M."/>
            <person name="Maruyama S."/>
            <person name="Arias M.C."/>
            <person name="Ball S.G."/>
            <person name="Gile G.H."/>
            <person name="Hirakawa Y."/>
            <person name="Hopkins J.F."/>
            <person name="Rensing S.A."/>
            <person name="Schmutz J."/>
            <person name="Symeonidi A."/>
            <person name="Elias M."/>
            <person name="Eveleigh R.J."/>
            <person name="Herman E.K."/>
            <person name="Klute M.J."/>
            <person name="Nakayama T."/>
            <person name="Obornik M."/>
            <person name="Reyes-Prieto A."/>
            <person name="Armbrust E.V."/>
            <person name="Aves S.J."/>
            <person name="Beiko R.G."/>
            <person name="Coutinho P."/>
            <person name="Dacks J.B."/>
            <person name="Durnford D.G."/>
            <person name="Fast N.M."/>
            <person name="Green B.R."/>
            <person name="Grisdale C."/>
            <person name="Hempe F."/>
            <person name="Henrissat B."/>
            <person name="Hoppner M.P."/>
            <person name="Ishida K.-I."/>
            <person name="Kim E."/>
            <person name="Koreny L."/>
            <person name="Kroth P.G."/>
            <person name="Liu Y."/>
            <person name="Malik S.-B."/>
            <person name="Maier U.G."/>
            <person name="McRose D."/>
            <person name="Mock T."/>
            <person name="Neilson J.A."/>
            <person name="Onodera N.T."/>
            <person name="Poole A.M."/>
            <person name="Pritham E.J."/>
            <person name="Richards T.A."/>
            <person name="Rocap G."/>
            <person name="Roy S.W."/>
            <person name="Sarai C."/>
            <person name="Schaack S."/>
            <person name="Shirato S."/>
            <person name="Slamovits C.H."/>
            <person name="Spencer D.F."/>
            <person name="Suzuki S."/>
            <person name="Worden A.Z."/>
            <person name="Zauner S."/>
            <person name="Barry K."/>
            <person name="Bell C."/>
            <person name="Bharti A.K."/>
            <person name="Crow J.A."/>
            <person name="Grimwood J."/>
            <person name="Kramer R."/>
            <person name="Lindquist E."/>
            <person name="Lucas S."/>
            <person name="Salamov A."/>
            <person name="McFadden G.I."/>
            <person name="Lane C.E."/>
            <person name="Keeling P.J."/>
            <person name="Gray M.W."/>
            <person name="Grigoriev I.V."/>
            <person name="Archibald J.M."/>
        </authorList>
    </citation>
    <scope>NUCLEOTIDE SEQUENCE</scope>
    <source>
        <strain evidence="4">CCMP2712</strain>
    </source>
</reference>
<protein>
    <submittedName>
        <fullName evidence="2 3">Uncharacterized protein</fullName>
    </submittedName>
</protein>
<feature type="compositionally biased region" description="Basic and acidic residues" evidence="1">
    <location>
        <begin position="58"/>
        <end position="79"/>
    </location>
</feature>
<sequence length="175" mass="19110">MFYESPFLATGMSDSTNSATERPKRDAAKKFLNGDAAVKTEPKKPDASPSSSRPARKGTKDTKENKDSKDGGTSKRTAEKSSSGASSSNNAGEAEKKKRMQENLPKITVDKGIRRLDVAALKKVMEPRGVCACDGAGDVQKTLRAQDWTYEQQQRRLAGCGHPPFCQLETRGWKD</sequence>
<reference evidence="3" key="3">
    <citation type="submission" date="2016-03" db="UniProtKB">
        <authorList>
            <consortium name="EnsemblProtists"/>
        </authorList>
    </citation>
    <scope>IDENTIFICATION</scope>
</reference>
<dbReference type="AlphaFoldDB" id="L1IHL3"/>
<evidence type="ECO:0000256" key="1">
    <source>
        <dbReference type="SAM" id="MobiDB-lite"/>
    </source>
</evidence>
<dbReference type="Proteomes" id="UP000011087">
    <property type="component" value="Unassembled WGS sequence"/>
</dbReference>
<feature type="region of interest" description="Disordered" evidence="1">
    <location>
        <begin position="1"/>
        <end position="108"/>
    </location>
</feature>
<evidence type="ECO:0000313" key="2">
    <source>
        <dbReference type="EMBL" id="EKX35733.1"/>
    </source>
</evidence>
<feature type="compositionally biased region" description="Low complexity" evidence="1">
    <location>
        <begin position="80"/>
        <end position="92"/>
    </location>
</feature>
<accession>L1IHL3</accession>
<dbReference type="PaxDb" id="55529-EKX35733"/>
<evidence type="ECO:0000313" key="3">
    <source>
        <dbReference type="EnsemblProtists" id="EKX35733"/>
    </source>
</evidence>
<dbReference type="RefSeq" id="XP_005822713.1">
    <property type="nucleotide sequence ID" value="XM_005822656.1"/>
</dbReference>
<proteinExistence type="predicted"/>
<dbReference type="HOGENOM" id="CLU_1535379_0_0_1"/>
<organism evidence="2">
    <name type="scientific">Guillardia theta (strain CCMP2712)</name>
    <name type="common">Cryptophyte</name>
    <dbReference type="NCBI Taxonomy" id="905079"/>
    <lineage>
        <taxon>Eukaryota</taxon>
        <taxon>Cryptophyceae</taxon>
        <taxon>Pyrenomonadales</taxon>
        <taxon>Geminigeraceae</taxon>
        <taxon>Guillardia</taxon>
    </lineage>
</organism>
<keyword evidence="4" id="KW-1185">Reference proteome</keyword>
<dbReference type="EnsemblProtists" id="EKX35733">
    <property type="protein sequence ID" value="EKX35733"/>
    <property type="gene ID" value="GUITHDRAFT_146292"/>
</dbReference>
<dbReference type="OrthoDB" id="10642295at2759"/>
<reference evidence="2 4" key="1">
    <citation type="journal article" date="2012" name="Nature">
        <title>Algal genomes reveal evolutionary mosaicism and the fate of nucleomorphs.</title>
        <authorList>
            <consortium name="DOE Joint Genome Institute"/>
            <person name="Curtis B.A."/>
            <person name="Tanifuji G."/>
            <person name="Burki F."/>
            <person name="Gruber A."/>
            <person name="Irimia M."/>
            <person name="Maruyama S."/>
            <person name="Arias M.C."/>
            <person name="Ball S.G."/>
            <person name="Gile G.H."/>
            <person name="Hirakawa Y."/>
            <person name="Hopkins J.F."/>
            <person name="Kuo A."/>
            <person name="Rensing S.A."/>
            <person name="Schmutz J."/>
            <person name="Symeonidi A."/>
            <person name="Elias M."/>
            <person name="Eveleigh R.J."/>
            <person name="Herman E.K."/>
            <person name="Klute M.J."/>
            <person name="Nakayama T."/>
            <person name="Obornik M."/>
            <person name="Reyes-Prieto A."/>
            <person name="Armbrust E.V."/>
            <person name="Aves S.J."/>
            <person name="Beiko R.G."/>
            <person name="Coutinho P."/>
            <person name="Dacks J.B."/>
            <person name="Durnford D.G."/>
            <person name="Fast N.M."/>
            <person name="Green B.R."/>
            <person name="Grisdale C.J."/>
            <person name="Hempel F."/>
            <person name="Henrissat B."/>
            <person name="Hoppner M.P."/>
            <person name="Ishida K."/>
            <person name="Kim E."/>
            <person name="Koreny L."/>
            <person name="Kroth P.G."/>
            <person name="Liu Y."/>
            <person name="Malik S.B."/>
            <person name="Maier U.G."/>
            <person name="McRose D."/>
            <person name="Mock T."/>
            <person name="Neilson J.A."/>
            <person name="Onodera N.T."/>
            <person name="Poole A.M."/>
            <person name="Pritham E.J."/>
            <person name="Richards T.A."/>
            <person name="Rocap G."/>
            <person name="Roy S.W."/>
            <person name="Sarai C."/>
            <person name="Schaack S."/>
            <person name="Shirato S."/>
            <person name="Slamovits C.H."/>
            <person name="Spencer D.F."/>
            <person name="Suzuki S."/>
            <person name="Worden A.Z."/>
            <person name="Zauner S."/>
            <person name="Barry K."/>
            <person name="Bell C."/>
            <person name="Bharti A.K."/>
            <person name="Crow J.A."/>
            <person name="Grimwood J."/>
            <person name="Kramer R."/>
            <person name="Lindquist E."/>
            <person name="Lucas S."/>
            <person name="Salamov A."/>
            <person name="McFadden G.I."/>
            <person name="Lane C.E."/>
            <person name="Keeling P.J."/>
            <person name="Gray M.W."/>
            <person name="Grigoriev I.V."/>
            <person name="Archibald J.M."/>
        </authorList>
    </citation>
    <scope>NUCLEOTIDE SEQUENCE</scope>
    <source>
        <strain evidence="2 4">CCMP2712</strain>
    </source>
</reference>